<evidence type="ECO:0000256" key="1">
    <source>
        <dbReference type="SAM" id="MobiDB-lite"/>
    </source>
</evidence>
<accession>A0A074XCL4</accession>
<dbReference type="GO" id="GO:0006891">
    <property type="term" value="P:intra-Golgi vesicle-mediated transport"/>
    <property type="evidence" value="ECO:0007669"/>
    <property type="project" value="InterPro"/>
</dbReference>
<reference evidence="3 4" key="1">
    <citation type="journal article" date="2014" name="BMC Genomics">
        <title>Genome sequencing of four Aureobasidium pullulans varieties: biotechnological potential, stress tolerance, and description of new species.</title>
        <authorList>
            <person name="Gostin Ar C."/>
            <person name="Ohm R.A."/>
            <person name="Kogej T."/>
            <person name="Sonjak S."/>
            <person name="Turk M."/>
            <person name="Zajc J."/>
            <person name="Zalar P."/>
            <person name="Grube M."/>
            <person name="Sun H."/>
            <person name="Han J."/>
            <person name="Sharma A."/>
            <person name="Chiniquy J."/>
            <person name="Ngan C.Y."/>
            <person name="Lipzen A."/>
            <person name="Barry K."/>
            <person name="Grigoriev I.V."/>
            <person name="Gunde-Cimerman N."/>
        </authorList>
    </citation>
    <scope>NUCLEOTIDE SEQUENCE [LARGE SCALE GENOMIC DNA]</scope>
    <source>
        <strain evidence="3 4">EXF-150</strain>
    </source>
</reference>
<dbReference type="AlphaFoldDB" id="A0A074XCL4"/>
<feature type="compositionally biased region" description="Polar residues" evidence="1">
    <location>
        <begin position="362"/>
        <end position="403"/>
    </location>
</feature>
<dbReference type="InterPro" id="IPR055420">
    <property type="entry name" value="IgD3_Trs65"/>
</dbReference>
<keyword evidence="4" id="KW-1185">Reference proteome</keyword>
<feature type="region of interest" description="Disordered" evidence="1">
    <location>
        <begin position="360"/>
        <end position="403"/>
    </location>
</feature>
<name>A0A074XCL4_AURPU</name>
<dbReference type="InterPro" id="IPR024662">
    <property type="entry name" value="Trs65"/>
</dbReference>
<proteinExistence type="predicted"/>
<dbReference type="PANTHER" id="PTHR28159">
    <property type="entry name" value="TRAFFICKING PROTEIN PARTICLE COMPLEX II-SPECIFIC SUBUNIT 65"/>
    <property type="match status" value="1"/>
</dbReference>
<dbReference type="GeneID" id="40744344"/>
<dbReference type="GO" id="GO:0005802">
    <property type="term" value="C:trans-Golgi network"/>
    <property type="evidence" value="ECO:0007669"/>
    <property type="project" value="TreeGrafter"/>
</dbReference>
<feature type="region of interest" description="Disordered" evidence="1">
    <location>
        <begin position="83"/>
        <end position="103"/>
    </location>
</feature>
<dbReference type="EMBL" id="KL584985">
    <property type="protein sequence ID" value="KEQ83250.1"/>
    <property type="molecule type" value="Genomic_DNA"/>
</dbReference>
<dbReference type="Pfam" id="PF12735">
    <property type="entry name" value="IgD3_Trs65"/>
    <property type="match status" value="1"/>
</dbReference>
<protein>
    <recommendedName>
        <fullName evidence="2">Trafficking protein particle complex II-specific subunit 65 IgD3 domain-containing protein</fullName>
    </recommendedName>
</protein>
<sequence>MTTSTGAASQPSLFFPDASTLDLLIPDSSDFDVEAYLKSDSQLVSRDNLLFEELLPVYVILRSSLASFQQVLRDVEIHITAHATQPSPPPRLQSNSAPAPPQQPVKLTLDSVTISPENKPILIHLPDNDNRSYAVWKSTLYLRYPPQKLHRPSIHLTASAVSRAVEAPVISKNTSQDEYMTSALPTSENLLQSLQHSPQTTSDQPCIPSSRIHKVAPRASPATQDARPLRTSSRLFPVFSALAVKVHITPEQVSDMLLCLDLESARHTGHGGVQVIEIKAEGNNLNVQPFSSDLAALGLPTTLQTGDRSTFLYKLAREKDATGALSHHPSKPSNVTFQIRAVAQISETCRAQIQARWHGNVNFPSSQPTKRMSLRPQSVASTLAPQDLASSRPLSKRMSSTITRPLSGTTQIESAGVTFAFTAPERVNEGETFHLDVFVVNRSPRRKRLAIVAIPKSAKANTAHHTLRFPNIARQDSHHTAEAVLDDRTIYNMQDQREAQMAEVVCLNADVRVGPLPPGACHNVQLEFLTLSTGLVGLAAVHVVDLDTRETTQITELPDIIVAKK</sequence>
<dbReference type="RefSeq" id="XP_029759437.1">
    <property type="nucleotide sequence ID" value="XM_029902038.1"/>
</dbReference>
<dbReference type="Proteomes" id="UP000030706">
    <property type="component" value="Unassembled WGS sequence"/>
</dbReference>
<evidence type="ECO:0000313" key="3">
    <source>
        <dbReference type="EMBL" id="KEQ83250.1"/>
    </source>
</evidence>
<organism evidence="3 4">
    <name type="scientific">Aureobasidium pullulans EXF-150</name>
    <dbReference type="NCBI Taxonomy" id="1043002"/>
    <lineage>
        <taxon>Eukaryota</taxon>
        <taxon>Fungi</taxon>
        <taxon>Dikarya</taxon>
        <taxon>Ascomycota</taxon>
        <taxon>Pezizomycotina</taxon>
        <taxon>Dothideomycetes</taxon>
        <taxon>Dothideomycetidae</taxon>
        <taxon>Dothideales</taxon>
        <taxon>Saccotheciaceae</taxon>
        <taxon>Aureobasidium</taxon>
    </lineage>
</organism>
<gene>
    <name evidence="3" type="ORF">M438DRAFT_299692</name>
</gene>
<dbReference type="OrthoDB" id="5345392at2759"/>
<dbReference type="GO" id="GO:1990071">
    <property type="term" value="C:TRAPPII protein complex"/>
    <property type="evidence" value="ECO:0007669"/>
    <property type="project" value="InterPro"/>
</dbReference>
<dbReference type="STRING" id="1043002.A0A074XCL4"/>
<feature type="domain" description="Trafficking protein particle complex II-specific subunit 65 IgD3" evidence="2">
    <location>
        <begin position="407"/>
        <end position="562"/>
    </location>
</feature>
<evidence type="ECO:0000259" key="2">
    <source>
        <dbReference type="Pfam" id="PF12735"/>
    </source>
</evidence>
<evidence type="ECO:0000313" key="4">
    <source>
        <dbReference type="Proteomes" id="UP000030706"/>
    </source>
</evidence>
<dbReference type="HOGENOM" id="CLU_015118_0_0_1"/>
<dbReference type="PANTHER" id="PTHR28159:SF1">
    <property type="entry name" value="TRAFFICKING PROTEIN PARTICLE COMPLEX II-SPECIFIC SUBUNIT 65"/>
    <property type="match status" value="1"/>
</dbReference>